<dbReference type="EMBL" id="JELW01000053">
    <property type="protein sequence ID" value="EXU96211.1"/>
    <property type="molecule type" value="Genomic_DNA"/>
</dbReference>
<feature type="signal peptide" evidence="2">
    <location>
        <begin position="1"/>
        <end position="17"/>
    </location>
</feature>
<sequence length="129" mass="14328">MKFSYTLVAALVGAVVASPIGEPSLSKRVDTAKVKEEVQQLNVLIQKFQEAKDKKQESKGEGWQQTIDLLKERAAAIEAAPEDKVAEEIGKLDEPLARIRKSREGAIDRYTRNLFGFVDAKDRLTEAAK</sequence>
<dbReference type="Proteomes" id="UP000030151">
    <property type="component" value="Unassembled WGS sequence"/>
</dbReference>
<keyword evidence="1" id="KW-0175">Coiled coil</keyword>
<dbReference type="AlphaFoldDB" id="A0A014PK69"/>
<comment type="caution">
    <text evidence="3">The sequence shown here is derived from an EMBL/GenBank/DDBJ whole genome shotgun (WGS) entry which is preliminary data.</text>
</comment>
<gene>
    <name evidence="3" type="ORF">X797_010711</name>
</gene>
<accession>A0A014PK69</accession>
<evidence type="ECO:0000313" key="4">
    <source>
        <dbReference type="Proteomes" id="UP000030151"/>
    </source>
</evidence>
<evidence type="ECO:0000256" key="1">
    <source>
        <dbReference type="SAM" id="Coils"/>
    </source>
</evidence>
<feature type="chain" id="PRO_5001473397" evidence="2">
    <location>
        <begin position="18"/>
        <end position="129"/>
    </location>
</feature>
<feature type="coiled-coil region" evidence="1">
    <location>
        <begin position="31"/>
        <end position="61"/>
    </location>
</feature>
<reference evidence="3 4" key="1">
    <citation type="submission" date="2014-02" db="EMBL/GenBank/DDBJ databases">
        <title>The genome sequence of the entomopathogenic fungus Metarhizium robertsii ARSEF 2575.</title>
        <authorList>
            <person name="Giuliano Garisto Donzelli B."/>
            <person name="Roe B.A."/>
            <person name="Macmil S.L."/>
            <person name="Krasnoff S.B."/>
            <person name="Gibson D.M."/>
        </authorList>
    </citation>
    <scope>NUCLEOTIDE SEQUENCE [LARGE SCALE GENOMIC DNA]</scope>
    <source>
        <strain evidence="3 4">ARSEF 2575</strain>
    </source>
</reference>
<protein>
    <submittedName>
        <fullName evidence="3">Uncharacterized protein</fullName>
    </submittedName>
</protein>
<evidence type="ECO:0000313" key="3">
    <source>
        <dbReference type="EMBL" id="EXU96211.1"/>
    </source>
</evidence>
<dbReference type="HOGENOM" id="CLU_1949333_0_0_1"/>
<dbReference type="eggNOG" id="ENOG502RNKE">
    <property type="taxonomic scope" value="Eukaryota"/>
</dbReference>
<keyword evidence="2" id="KW-0732">Signal</keyword>
<organism evidence="3 4">
    <name type="scientific">Metarhizium robertsii</name>
    <dbReference type="NCBI Taxonomy" id="568076"/>
    <lineage>
        <taxon>Eukaryota</taxon>
        <taxon>Fungi</taxon>
        <taxon>Dikarya</taxon>
        <taxon>Ascomycota</taxon>
        <taxon>Pezizomycotina</taxon>
        <taxon>Sordariomycetes</taxon>
        <taxon>Hypocreomycetidae</taxon>
        <taxon>Hypocreales</taxon>
        <taxon>Clavicipitaceae</taxon>
        <taxon>Metarhizium</taxon>
    </lineage>
</organism>
<proteinExistence type="predicted"/>
<name>A0A014PK69_9HYPO</name>
<dbReference type="OrthoDB" id="4939279at2759"/>
<evidence type="ECO:0000256" key="2">
    <source>
        <dbReference type="SAM" id="SignalP"/>
    </source>
</evidence>